<protein>
    <submittedName>
        <fullName evidence="2">Uncharacterized protein</fullName>
    </submittedName>
</protein>
<keyword evidence="1" id="KW-0472">Membrane</keyword>
<evidence type="ECO:0000313" key="2">
    <source>
        <dbReference type="EMBL" id="OXU18012.1"/>
    </source>
</evidence>
<comment type="caution">
    <text evidence="2">The sequence shown here is derived from an EMBL/GenBank/DDBJ whole genome shotgun (WGS) entry which is preliminary data.</text>
</comment>
<dbReference type="Proteomes" id="UP000215335">
    <property type="component" value="Unassembled WGS sequence"/>
</dbReference>
<keyword evidence="1" id="KW-1133">Transmembrane helix</keyword>
<sequence>MVSTARCMCGLRTSYPEIVSTLHEIAEDLNEKSLTRTEALGLYYSLATLEICFIALFWIDISNRFNAKRDPEVFDDYEKKAIETYSLIAQLKKQNDFYIKLNEKFGFLARLHNLNSIDIEE</sequence>
<dbReference type="AlphaFoldDB" id="A0A232EI62"/>
<proteinExistence type="predicted"/>
<gene>
    <name evidence="2" type="ORF">TSAR_015558</name>
</gene>
<keyword evidence="3" id="KW-1185">Reference proteome</keyword>
<dbReference type="EMBL" id="NNAY01004353">
    <property type="protein sequence ID" value="OXU18012.1"/>
    <property type="molecule type" value="Genomic_DNA"/>
</dbReference>
<reference evidence="2 3" key="1">
    <citation type="journal article" date="2017" name="Curr. Biol.">
        <title>The Evolution of Venom by Co-option of Single-Copy Genes.</title>
        <authorList>
            <person name="Martinson E.O."/>
            <person name="Mrinalini"/>
            <person name="Kelkar Y.D."/>
            <person name="Chang C.H."/>
            <person name="Werren J.H."/>
        </authorList>
    </citation>
    <scope>NUCLEOTIDE SEQUENCE [LARGE SCALE GENOMIC DNA]</scope>
    <source>
        <strain evidence="2 3">Alberta</strain>
        <tissue evidence="2">Whole body</tissue>
    </source>
</reference>
<feature type="transmembrane region" description="Helical" evidence="1">
    <location>
        <begin position="41"/>
        <end position="59"/>
    </location>
</feature>
<accession>A0A232EI62</accession>
<keyword evidence="1" id="KW-0812">Transmembrane</keyword>
<evidence type="ECO:0000313" key="3">
    <source>
        <dbReference type="Proteomes" id="UP000215335"/>
    </source>
</evidence>
<organism evidence="2 3">
    <name type="scientific">Trichomalopsis sarcophagae</name>
    <dbReference type="NCBI Taxonomy" id="543379"/>
    <lineage>
        <taxon>Eukaryota</taxon>
        <taxon>Metazoa</taxon>
        <taxon>Ecdysozoa</taxon>
        <taxon>Arthropoda</taxon>
        <taxon>Hexapoda</taxon>
        <taxon>Insecta</taxon>
        <taxon>Pterygota</taxon>
        <taxon>Neoptera</taxon>
        <taxon>Endopterygota</taxon>
        <taxon>Hymenoptera</taxon>
        <taxon>Apocrita</taxon>
        <taxon>Proctotrupomorpha</taxon>
        <taxon>Chalcidoidea</taxon>
        <taxon>Pteromalidae</taxon>
        <taxon>Pteromalinae</taxon>
        <taxon>Trichomalopsis</taxon>
    </lineage>
</organism>
<evidence type="ECO:0000256" key="1">
    <source>
        <dbReference type="SAM" id="Phobius"/>
    </source>
</evidence>
<name>A0A232EI62_9HYME</name>